<comment type="caution">
    <text evidence="1">The sequence shown here is derived from an EMBL/GenBank/DDBJ whole genome shotgun (WGS) entry which is preliminary data.</text>
</comment>
<evidence type="ECO:0000313" key="2">
    <source>
        <dbReference type="Proteomes" id="UP001256547"/>
    </source>
</evidence>
<dbReference type="Proteomes" id="UP001256547">
    <property type="component" value="Unassembled WGS sequence"/>
</dbReference>
<protein>
    <recommendedName>
        <fullName evidence="3">DUF2007 domain-containing protein</fullName>
    </recommendedName>
</protein>
<keyword evidence="2" id="KW-1185">Reference proteome</keyword>
<reference evidence="1 2" key="1">
    <citation type="submission" date="2023-03" db="EMBL/GenBank/DDBJ databases">
        <authorList>
            <person name="Shen W."/>
            <person name="Cai J."/>
        </authorList>
    </citation>
    <scope>NUCLEOTIDE SEQUENCE [LARGE SCALE GENOMIC DNA]</scope>
    <source>
        <strain evidence="1 2">P72-2</strain>
    </source>
</reference>
<accession>A0ABU3EQG9</accession>
<dbReference type="RefSeq" id="WP_311924772.1">
    <property type="nucleotide sequence ID" value="NZ_JARPYR010000015.1"/>
</dbReference>
<evidence type="ECO:0008006" key="3">
    <source>
        <dbReference type="Google" id="ProtNLM"/>
    </source>
</evidence>
<gene>
    <name evidence="1" type="ORF">P7D39_08790</name>
</gene>
<organism evidence="1 2">
    <name type="scientific">Enterococcus dongliensis</name>
    <dbReference type="NCBI Taxonomy" id="2559925"/>
    <lineage>
        <taxon>Bacteria</taxon>
        <taxon>Bacillati</taxon>
        <taxon>Bacillota</taxon>
        <taxon>Bacilli</taxon>
        <taxon>Lactobacillales</taxon>
        <taxon>Enterococcaceae</taxon>
        <taxon>Enterococcus</taxon>
    </lineage>
</organism>
<sequence length="84" mass="9822">MKDKPQMIRTTIDGTFINQYVEMLISAIKRKFNIRAGIEGPLFMDRSGSDEMIIRFLANDDQAQEVYEFINSKWQFESEPQLVS</sequence>
<dbReference type="EMBL" id="JARPYR010000015">
    <property type="protein sequence ID" value="MDT2597098.1"/>
    <property type="molecule type" value="Genomic_DNA"/>
</dbReference>
<evidence type="ECO:0000313" key="1">
    <source>
        <dbReference type="EMBL" id="MDT2597098.1"/>
    </source>
</evidence>
<proteinExistence type="predicted"/>
<name>A0ABU3EQG9_9ENTE</name>